<dbReference type="Proteomes" id="UP000749559">
    <property type="component" value="Unassembled WGS sequence"/>
</dbReference>
<dbReference type="InterPro" id="IPR050654">
    <property type="entry name" value="AChE-related_enzymes"/>
</dbReference>
<dbReference type="PANTHER" id="PTHR43918">
    <property type="entry name" value="ACETYLCHOLINESTERASE"/>
    <property type="match status" value="1"/>
</dbReference>
<dbReference type="InterPro" id="IPR000997">
    <property type="entry name" value="Cholinesterase"/>
</dbReference>
<proteinExistence type="inferred from homology"/>
<organism evidence="6 7">
    <name type="scientific">Owenia fusiformis</name>
    <name type="common">Polychaete worm</name>
    <dbReference type="NCBI Taxonomy" id="6347"/>
    <lineage>
        <taxon>Eukaryota</taxon>
        <taxon>Metazoa</taxon>
        <taxon>Spiralia</taxon>
        <taxon>Lophotrochozoa</taxon>
        <taxon>Annelida</taxon>
        <taxon>Polychaeta</taxon>
        <taxon>Sedentaria</taxon>
        <taxon>Canalipalpata</taxon>
        <taxon>Sabellida</taxon>
        <taxon>Oweniida</taxon>
        <taxon>Oweniidae</taxon>
        <taxon>Owenia</taxon>
    </lineage>
</organism>
<dbReference type="FunFam" id="3.40.50.1820:FF:000029">
    <property type="entry name" value="Acetylcholinesterase"/>
    <property type="match status" value="1"/>
</dbReference>
<comment type="similarity">
    <text evidence="1 5">Belongs to the type-B carboxylesterase/lipase family.</text>
</comment>
<reference evidence="6" key="1">
    <citation type="submission" date="2022-03" db="EMBL/GenBank/DDBJ databases">
        <authorList>
            <person name="Martin C."/>
        </authorList>
    </citation>
    <scope>NUCLEOTIDE SEQUENCE</scope>
</reference>
<dbReference type="PROSITE" id="PS00122">
    <property type="entry name" value="CARBOXYLESTERASE_B_1"/>
    <property type="match status" value="1"/>
</dbReference>
<evidence type="ECO:0000313" key="6">
    <source>
        <dbReference type="EMBL" id="CAH1780984.1"/>
    </source>
</evidence>
<dbReference type="InterPro" id="IPR019826">
    <property type="entry name" value="Carboxylesterase_B_AS"/>
</dbReference>
<dbReference type="PROSITE" id="PS00941">
    <property type="entry name" value="CARBOXYLESTERASE_B_2"/>
    <property type="match status" value="1"/>
</dbReference>
<name>A0A8J1UBR0_OWEFU</name>
<dbReference type="PRINTS" id="PR00878">
    <property type="entry name" value="CHOLNESTRASE"/>
</dbReference>
<dbReference type="GO" id="GO:0005615">
    <property type="term" value="C:extracellular space"/>
    <property type="evidence" value="ECO:0007669"/>
    <property type="project" value="TreeGrafter"/>
</dbReference>
<dbReference type="GO" id="GO:0005886">
    <property type="term" value="C:plasma membrane"/>
    <property type="evidence" value="ECO:0007669"/>
    <property type="project" value="TreeGrafter"/>
</dbReference>
<dbReference type="EC" id="3.1.1.-" evidence="5"/>
<evidence type="ECO:0000256" key="5">
    <source>
        <dbReference type="RuleBase" id="RU361235"/>
    </source>
</evidence>
<evidence type="ECO:0000256" key="4">
    <source>
        <dbReference type="ARBA" id="ARBA00023157"/>
    </source>
</evidence>
<dbReference type="AlphaFoldDB" id="A0A8J1UBR0"/>
<dbReference type="GO" id="GO:0019695">
    <property type="term" value="P:choline metabolic process"/>
    <property type="evidence" value="ECO:0007669"/>
    <property type="project" value="TreeGrafter"/>
</dbReference>
<dbReference type="PANTHER" id="PTHR43918:SF12">
    <property type="entry name" value="ACETYLCHOLINESTERASE 1"/>
    <property type="match status" value="1"/>
</dbReference>
<dbReference type="CDD" id="cd00312">
    <property type="entry name" value="Esterase_lipase"/>
    <property type="match status" value="1"/>
</dbReference>
<comment type="caution">
    <text evidence="6">The sequence shown here is derived from an EMBL/GenBank/DDBJ whole genome shotgun (WGS) entry which is preliminary data.</text>
</comment>
<evidence type="ECO:0000256" key="2">
    <source>
        <dbReference type="ARBA" id="ARBA00022487"/>
    </source>
</evidence>
<dbReference type="Gene3D" id="3.40.50.1820">
    <property type="entry name" value="alpha/beta hydrolase"/>
    <property type="match status" value="1"/>
</dbReference>
<accession>A0A8J1UBR0</accession>
<keyword evidence="4" id="KW-1015">Disulfide bond</keyword>
<gene>
    <name evidence="6" type="ORF">OFUS_LOCUS7611</name>
</gene>
<dbReference type="InterPro" id="IPR002018">
    <property type="entry name" value="CarbesteraseB"/>
</dbReference>
<evidence type="ECO:0000313" key="7">
    <source>
        <dbReference type="Proteomes" id="UP000749559"/>
    </source>
</evidence>
<keyword evidence="7" id="KW-1185">Reference proteome</keyword>
<keyword evidence="3 5" id="KW-0378">Hydrolase</keyword>
<protein>
    <recommendedName>
        <fullName evidence="5">Carboxylic ester hydrolase</fullName>
        <ecNumber evidence="5">3.1.1.-</ecNumber>
    </recommendedName>
</protein>
<dbReference type="GO" id="GO:0006581">
    <property type="term" value="P:acetylcholine catabolic process"/>
    <property type="evidence" value="ECO:0007669"/>
    <property type="project" value="TreeGrafter"/>
</dbReference>
<evidence type="ECO:0000256" key="1">
    <source>
        <dbReference type="ARBA" id="ARBA00005964"/>
    </source>
</evidence>
<dbReference type="OrthoDB" id="9000293at2759"/>
<keyword evidence="2" id="KW-0719">Serine esterase</keyword>
<dbReference type="SUPFAM" id="SSF53474">
    <property type="entry name" value="alpha/beta-Hydrolases"/>
    <property type="match status" value="1"/>
</dbReference>
<evidence type="ECO:0000256" key="3">
    <source>
        <dbReference type="ARBA" id="ARBA00022801"/>
    </source>
</evidence>
<dbReference type="InterPro" id="IPR029058">
    <property type="entry name" value="AB_hydrolase_fold"/>
</dbReference>
<dbReference type="EMBL" id="CAIIXF020000004">
    <property type="protein sequence ID" value="CAH1780984.1"/>
    <property type="molecule type" value="Genomic_DNA"/>
</dbReference>
<dbReference type="InterPro" id="IPR019819">
    <property type="entry name" value="Carboxylesterase_B_CS"/>
</dbReference>
<dbReference type="Pfam" id="PF00135">
    <property type="entry name" value="COesterase"/>
    <property type="match status" value="1"/>
</dbReference>
<sequence length="647" mass="74110">MTFRVRTDIPPFWQLLWRQFIAFLFLHLIILASAARNRDDLVKNTDKGKVRGTRVHLRHMDKRVDTFLGIPYAKPPLGDLRFRHPEPMDRWQGIRDATQQPNTCVQLKDDTFGNFSGSTMWNANTPISEDCLYLNVYVPKNIARHSAVVVWIYGGAFYSGSITLDIYDPTIFAAYNDVIVVAMNYRVGILGYLSLGIAEAPGNAGMFDQLMALEWVRKNIRSFGGNPNNVTLLGESAGSVSVSMHLLSPLSRNKFNRAILQSGVANTKWATITVAEAKTRAFRVAKRLRCAERQETKKLDELGVFTCLRNTKSFDLSNNEYYATGGTMQFAFVPVIDGVFLVEDPRQSLKRHNFKKCPILIGSNKNEGSYFLMYDLSDRIDLETKADELVNREFFIEAMQRVNNFYPQYPHQLNTFGLDAIIHQYTPWENPDDKYLNFRAIDNCVGDYHFLCQVNEFAQAYANFGENVYSYYYSHRSSLQPWPIWIGVMHADEINFVFGEPLRQGYNYTRLEVEFSKKVMNYWTNFAKYGDPNQTPDGYNLQEWPVHTKEGKEIIELNAKFVHETDKTLALGRGPRLKECAFWREYLPQLVAATDNLTNRVNDTGNVSLPRYNFTCASGTCLTPMAVYTMALSLLVQLIPMAFCNTQ</sequence>
<dbReference type="GO" id="GO:0003990">
    <property type="term" value="F:acetylcholinesterase activity"/>
    <property type="evidence" value="ECO:0007669"/>
    <property type="project" value="TreeGrafter"/>
</dbReference>